<dbReference type="EMBL" id="JAYWIO010000001">
    <property type="protein sequence ID" value="KAK7290769.1"/>
    <property type="molecule type" value="Genomic_DNA"/>
</dbReference>
<reference evidence="1 2" key="1">
    <citation type="submission" date="2024-01" db="EMBL/GenBank/DDBJ databases">
        <title>The genomes of 5 underutilized Papilionoideae crops provide insights into root nodulation and disease resistanc.</title>
        <authorList>
            <person name="Yuan L."/>
        </authorList>
    </citation>
    <scope>NUCLEOTIDE SEQUENCE [LARGE SCALE GENOMIC DNA]</scope>
    <source>
        <strain evidence="1">ZHUSHIDOU_FW_LH</strain>
        <tissue evidence="1">Leaf</tissue>
    </source>
</reference>
<evidence type="ECO:0000313" key="1">
    <source>
        <dbReference type="EMBL" id="KAK7290769.1"/>
    </source>
</evidence>
<keyword evidence="2" id="KW-1185">Reference proteome</keyword>
<dbReference type="AlphaFoldDB" id="A0AAN9J4L5"/>
<comment type="caution">
    <text evidence="1">The sequence shown here is derived from an EMBL/GenBank/DDBJ whole genome shotgun (WGS) entry which is preliminary data.</text>
</comment>
<organism evidence="1 2">
    <name type="scientific">Crotalaria pallida</name>
    <name type="common">Smooth rattlebox</name>
    <name type="synonym">Crotalaria striata</name>
    <dbReference type="NCBI Taxonomy" id="3830"/>
    <lineage>
        <taxon>Eukaryota</taxon>
        <taxon>Viridiplantae</taxon>
        <taxon>Streptophyta</taxon>
        <taxon>Embryophyta</taxon>
        <taxon>Tracheophyta</taxon>
        <taxon>Spermatophyta</taxon>
        <taxon>Magnoliopsida</taxon>
        <taxon>eudicotyledons</taxon>
        <taxon>Gunneridae</taxon>
        <taxon>Pentapetalae</taxon>
        <taxon>rosids</taxon>
        <taxon>fabids</taxon>
        <taxon>Fabales</taxon>
        <taxon>Fabaceae</taxon>
        <taxon>Papilionoideae</taxon>
        <taxon>50 kb inversion clade</taxon>
        <taxon>genistoids sensu lato</taxon>
        <taxon>core genistoids</taxon>
        <taxon>Crotalarieae</taxon>
        <taxon>Crotalaria</taxon>
    </lineage>
</organism>
<name>A0AAN9J4L5_CROPI</name>
<sequence>MQHLLLSLFLQSSTNTKPSSHPISHSLLRLVVLELEACTDESRAQIVLRTSRTSKKNELCFRVCPLCTHGTYQ</sequence>
<protein>
    <submittedName>
        <fullName evidence="1">Uncharacterized protein</fullName>
    </submittedName>
</protein>
<accession>A0AAN9J4L5</accession>
<gene>
    <name evidence="1" type="ORF">RIF29_05439</name>
</gene>
<evidence type="ECO:0000313" key="2">
    <source>
        <dbReference type="Proteomes" id="UP001372338"/>
    </source>
</evidence>
<dbReference type="Proteomes" id="UP001372338">
    <property type="component" value="Unassembled WGS sequence"/>
</dbReference>
<proteinExistence type="predicted"/>